<feature type="region of interest" description="Disordered" evidence="7">
    <location>
        <begin position="531"/>
        <end position="550"/>
    </location>
</feature>
<evidence type="ECO:0000313" key="12">
    <source>
        <dbReference type="Proteomes" id="UP001501612"/>
    </source>
</evidence>
<evidence type="ECO:0000256" key="8">
    <source>
        <dbReference type="SAM" id="Phobius"/>
    </source>
</evidence>
<dbReference type="Pfam" id="PF00005">
    <property type="entry name" value="ABC_tran"/>
    <property type="match status" value="1"/>
</dbReference>
<dbReference type="Pfam" id="PF00664">
    <property type="entry name" value="ABC_membrane"/>
    <property type="match status" value="1"/>
</dbReference>
<keyword evidence="12" id="KW-1185">Reference proteome</keyword>
<dbReference type="PROSITE" id="PS50893">
    <property type="entry name" value="ABC_TRANSPORTER_2"/>
    <property type="match status" value="1"/>
</dbReference>
<dbReference type="PANTHER" id="PTHR24221">
    <property type="entry name" value="ATP-BINDING CASSETTE SUB-FAMILY B"/>
    <property type="match status" value="1"/>
</dbReference>
<keyword evidence="5 8" id="KW-1133">Transmembrane helix</keyword>
<dbReference type="InterPro" id="IPR003593">
    <property type="entry name" value="AAA+_ATPase"/>
</dbReference>
<dbReference type="InterPro" id="IPR027417">
    <property type="entry name" value="P-loop_NTPase"/>
</dbReference>
<dbReference type="InterPro" id="IPR011527">
    <property type="entry name" value="ABC1_TM_dom"/>
</dbReference>
<accession>A0ABP5ARR0</accession>
<dbReference type="InterPro" id="IPR003439">
    <property type="entry name" value="ABC_transporter-like_ATP-bd"/>
</dbReference>
<name>A0ABP5ARR0_9ACTN</name>
<keyword evidence="4 11" id="KW-0067">ATP-binding</keyword>
<feature type="domain" description="ABC transporter" evidence="9">
    <location>
        <begin position="319"/>
        <end position="548"/>
    </location>
</feature>
<evidence type="ECO:0000256" key="1">
    <source>
        <dbReference type="ARBA" id="ARBA00004651"/>
    </source>
</evidence>
<keyword evidence="2 8" id="KW-0812">Transmembrane</keyword>
<sequence length="550" mass="57666">MVAETGVVLLRPWPLALAVDHALTGAPGDATVAGPTAVLVAAALAGLVLTVLLGVLRMGSDRLAEGTAERVGDDLRRSVFERAMTRSLRWHDTARGGELLSRVTTDVGRVVDGLVALTTTVVPELLLLLGVLVLIATLQLELAAVGLGVVPVLVWLTLDQRRRVRAAETASRAAAGRLATTTQDLVRHVRTVQAFGRIDLARDAFGSVSGSQADADVEAIRTASRWSPLAEGVLAVGTAAVLVVGGSHVLRGDLSVGALLVVIAYLRDLYGPVRSLTRLAGLLARADVSAHRLGDVLSCDDSLPEPVPGPVAPPVRQGISLRGVGFAYRPGADVLRDLDLTVGAGETVCLLGPSGAGKSTVLHLLLRLYDVDRGGILIDGVDVRHCSLASVRSRFAFLPQDPWLLDDTVAANVALGRPGAGRDEIEAACRRARVDEFVDTLPLGLDSRVGEDAVRLSGGQGRRVALARAVVSQAPALLLDEPTASLDDRAAREVVAALAAATRGRAALVVTHDHRVADVADRVVSLRPVRSRAPVPRPAPSRRDREEVAS</sequence>
<reference evidence="12" key="1">
    <citation type="journal article" date="2019" name="Int. J. Syst. Evol. Microbiol.">
        <title>The Global Catalogue of Microorganisms (GCM) 10K type strain sequencing project: providing services to taxonomists for standard genome sequencing and annotation.</title>
        <authorList>
            <consortium name="The Broad Institute Genomics Platform"/>
            <consortium name="The Broad Institute Genome Sequencing Center for Infectious Disease"/>
            <person name="Wu L."/>
            <person name="Ma J."/>
        </authorList>
    </citation>
    <scope>NUCLEOTIDE SEQUENCE [LARGE SCALE GENOMIC DNA]</scope>
    <source>
        <strain evidence="12">JCM 14046</strain>
    </source>
</reference>
<organism evidence="11 12">
    <name type="scientific">Nocardioides lentus</name>
    <dbReference type="NCBI Taxonomy" id="338077"/>
    <lineage>
        <taxon>Bacteria</taxon>
        <taxon>Bacillati</taxon>
        <taxon>Actinomycetota</taxon>
        <taxon>Actinomycetes</taxon>
        <taxon>Propionibacteriales</taxon>
        <taxon>Nocardioidaceae</taxon>
        <taxon>Nocardioides</taxon>
    </lineage>
</organism>
<keyword evidence="6 8" id="KW-0472">Membrane</keyword>
<dbReference type="SUPFAM" id="SSF52540">
    <property type="entry name" value="P-loop containing nucleoside triphosphate hydrolases"/>
    <property type="match status" value="1"/>
</dbReference>
<evidence type="ECO:0000256" key="6">
    <source>
        <dbReference type="ARBA" id="ARBA00023136"/>
    </source>
</evidence>
<dbReference type="PROSITE" id="PS50929">
    <property type="entry name" value="ABC_TM1F"/>
    <property type="match status" value="1"/>
</dbReference>
<proteinExistence type="predicted"/>
<dbReference type="Gene3D" id="1.20.1560.10">
    <property type="entry name" value="ABC transporter type 1, transmembrane domain"/>
    <property type="match status" value="1"/>
</dbReference>
<gene>
    <name evidence="11" type="ORF">GCM10009737_22850</name>
</gene>
<evidence type="ECO:0000256" key="3">
    <source>
        <dbReference type="ARBA" id="ARBA00022741"/>
    </source>
</evidence>
<evidence type="ECO:0000313" key="11">
    <source>
        <dbReference type="EMBL" id="GAA1920751.1"/>
    </source>
</evidence>
<evidence type="ECO:0000256" key="2">
    <source>
        <dbReference type="ARBA" id="ARBA00022692"/>
    </source>
</evidence>
<feature type="transmembrane region" description="Helical" evidence="8">
    <location>
        <begin position="142"/>
        <end position="158"/>
    </location>
</feature>
<protein>
    <submittedName>
        <fullName evidence="11">ABC transporter ATP-binding protein</fullName>
    </submittedName>
</protein>
<feature type="transmembrane region" description="Helical" evidence="8">
    <location>
        <begin position="37"/>
        <end position="56"/>
    </location>
</feature>
<dbReference type="Gene3D" id="3.40.50.300">
    <property type="entry name" value="P-loop containing nucleotide triphosphate hydrolases"/>
    <property type="match status" value="1"/>
</dbReference>
<evidence type="ECO:0000256" key="7">
    <source>
        <dbReference type="SAM" id="MobiDB-lite"/>
    </source>
</evidence>
<dbReference type="EMBL" id="BAAAMY010000005">
    <property type="protein sequence ID" value="GAA1920751.1"/>
    <property type="molecule type" value="Genomic_DNA"/>
</dbReference>
<evidence type="ECO:0000256" key="5">
    <source>
        <dbReference type="ARBA" id="ARBA00022989"/>
    </source>
</evidence>
<evidence type="ECO:0000256" key="4">
    <source>
        <dbReference type="ARBA" id="ARBA00022840"/>
    </source>
</evidence>
<keyword evidence="3" id="KW-0547">Nucleotide-binding</keyword>
<feature type="transmembrane region" description="Helical" evidence="8">
    <location>
        <begin position="229"/>
        <end position="248"/>
    </location>
</feature>
<comment type="caution">
    <text evidence="11">The sequence shown here is derived from an EMBL/GenBank/DDBJ whole genome shotgun (WGS) entry which is preliminary data.</text>
</comment>
<dbReference type="SMART" id="SM00382">
    <property type="entry name" value="AAA"/>
    <property type="match status" value="1"/>
</dbReference>
<dbReference type="InterPro" id="IPR036640">
    <property type="entry name" value="ABC1_TM_sf"/>
</dbReference>
<evidence type="ECO:0000259" key="9">
    <source>
        <dbReference type="PROSITE" id="PS50893"/>
    </source>
</evidence>
<feature type="compositionally biased region" description="Basic and acidic residues" evidence="7">
    <location>
        <begin position="541"/>
        <end position="550"/>
    </location>
</feature>
<dbReference type="PANTHER" id="PTHR24221:SF654">
    <property type="entry name" value="ATP-BINDING CASSETTE SUB-FAMILY B MEMBER 6"/>
    <property type="match status" value="1"/>
</dbReference>
<dbReference type="SUPFAM" id="SSF90123">
    <property type="entry name" value="ABC transporter transmembrane region"/>
    <property type="match status" value="1"/>
</dbReference>
<dbReference type="Proteomes" id="UP001501612">
    <property type="component" value="Unassembled WGS sequence"/>
</dbReference>
<dbReference type="InterPro" id="IPR039421">
    <property type="entry name" value="Type_1_exporter"/>
</dbReference>
<evidence type="ECO:0000259" key="10">
    <source>
        <dbReference type="PROSITE" id="PS50929"/>
    </source>
</evidence>
<feature type="transmembrane region" description="Helical" evidence="8">
    <location>
        <begin position="114"/>
        <end position="136"/>
    </location>
</feature>
<comment type="subcellular location">
    <subcellularLocation>
        <location evidence="1">Cell membrane</location>
        <topology evidence="1">Multi-pass membrane protein</topology>
    </subcellularLocation>
</comment>
<dbReference type="GO" id="GO:0005524">
    <property type="term" value="F:ATP binding"/>
    <property type="evidence" value="ECO:0007669"/>
    <property type="project" value="UniProtKB-KW"/>
</dbReference>
<feature type="domain" description="ABC transmembrane type-1" evidence="10">
    <location>
        <begin position="1"/>
        <end position="285"/>
    </location>
</feature>